<dbReference type="InterPro" id="IPR050817">
    <property type="entry name" value="DjlA_DnaK_co-chaperone"/>
</dbReference>
<keyword evidence="4" id="KW-1185">Reference proteome</keyword>
<gene>
    <name evidence="3" type="ORF">SAMN06265379_101836</name>
</gene>
<feature type="transmembrane region" description="Helical" evidence="1">
    <location>
        <begin position="55"/>
        <end position="72"/>
    </location>
</feature>
<dbReference type="RefSeq" id="WP_142532163.1">
    <property type="nucleotide sequence ID" value="NZ_FXTB01000001.1"/>
</dbReference>
<dbReference type="SUPFAM" id="SSF158682">
    <property type="entry name" value="TerB-like"/>
    <property type="match status" value="1"/>
</dbReference>
<dbReference type="InterPro" id="IPR001623">
    <property type="entry name" value="DnaJ_domain"/>
</dbReference>
<keyword evidence="1" id="KW-0812">Transmembrane</keyword>
<dbReference type="Pfam" id="PF05099">
    <property type="entry name" value="TerB"/>
    <property type="match status" value="1"/>
</dbReference>
<protein>
    <submittedName>
        <fullName evidence="3">DnaJ like chaperone protein</fullName>
    </submittedName>
</protein>
<feature type="transmembrane region" description="Helical" evidence="1">
    <location>
        <begin position="12"/>
        <end position="35"/>
    </location>
</feature>
<evidence type="ECO:0000313" key="3">
    <source>
        <dbReference type="EMBL" id="SMO44178.1"/>
    </source>
</evidence>
<keyword evidence="1" id="KW-1133">Transmembrane helix</keyword>
<dbReference type="Gene3D" id="1.10.3680.10">
    <property type="entry name" value="TerB-like"/>
    <property type="match status" value="1"/>
</dbReference>
<dbReference type="InterPro" id="IPR036869">
    <property type="entry name" value="J_dom_sf"/>
</dbReference>
<evidence type="ECO:0000313" key="4">
    <source>
        <dbReference type="Proteomes" id="UP000319040"/>
    </source>
</evidence>
<dbReference type="EMBL" id="FXTB01000001">
    <property type="protein sequence ID" value="SMO44178.1"/>
    <property type="molecule type" value="Genomic_DNA"/>
</dbReference>
<reference evidence="3 4" key="1">
    <citation type="submission" date="2017-05" db="EMBL/GenBank/DDBJ databases">
        <authorList>
            <person name="Varghese N."/>
            <person name="Submissions S."/>
        </authorList>
    </citation>
    <scope>NUCLEOTIDE SEQUENCE [LARGE SCALE GENOMIC DNA]</scope>
    <source>
        <strain evidence="3 4">DSM 27040</strain>
    </source>
</reference>
<dbReference type="Proteomes" id="UP000319040">
    <property type="component" value="Unassembled WGS sequence"/>
</dbReference>
<feature type="domain" description="J" evidence="2">
    <location>
        <begin position="180"/>
        <end position="242"/>
    </location>
</feature>
<evidence type="ECO:0000259" key="2">
    <source>
        <dbReference type="PROSITE" id="PS50076"/>
    </source>
</evidence>
<dbReference type="SMART" id="SM00271">
    <property type="entry name" value="DnaJ"/>
    <property type="match status" value="1"/>
</dbReference>
<proteinExistence type="predicted"/>
<dbReference type="AlphaFoldDB" id="A0A521BAR7"/>
<name>A0A521BAR7_SACCC</name>
<organism evidence="3 4">
    <name type="scientific">Saccharicrinis carchari</name>
    <dbReference type="NCBI Taxonomy" id="1168039"/>
    <lineage>
        <taxon>Bacteria</taxon>
        <taxon>Pseudomonadati</taxon>
        <taxon>Bacteroidota</taxon>
        <taxon>Bacteroidia</taxon>
        <taxon>Marinilabiliales</taxon>
        <taxon>Marinilabiliaceae</taxon>
        <taxon>Saccharicrinis</taxon>
    </lineage>
</organism>
<dbReference type="PROSITE" id="PS50076">
    <property type="entry name" value="DNAJ_2"/>
    <property type="match status" value="1"/>
</dbReference>
<dbReference type="PANTHER" id="PTHR24074">
    <property type="entry name" value="CO-CHAPERONE PROTEIN DJLA"/>
    <property type="match status" value="1"/>
</dbReference>
<keyword evidence="1" id="KW-0472">Membrane</keyword>
<accession>A0A521BAR7</accession>
<dbReference type="CDD" id="cd06257">
    <property type="entry name" value="DnaJ"/>
    <property type="match status" value="1"/>
</dbReference>
<dbReference type="Gene3D" id="1.10.287.110">
    <property type="entry name" value="DnaJ domain"/>
    <property type="match status" value="1"/>
</dbReference>
<evidence type="ECO:0000256" key="1">
    <source>
        <dbReference type="SAM" id="Phobius"/>
    </source>
</evidence>
<dbReference type="PRINTS" id="PR00625">
    <property type="entry name" value="JDOMAIN"/>
</dbReference>
<dbReference type="SUPFAM" id="SSF46565">
    <property type="entry name" value="Chaperone J-domain"/>
    <property type="match status" value="1"/>
</dbReference>
<dbReference type="InterPro" id="IPR029024">
    <property type="entry name" value="TerB-like"/>
</dbReference>
<sequence>MKKFKISGSSLLGAGLGWWVFGPVGALLGFVVGTMADKVSTDFERGSAIGNPRDGFVAALLILIAAVMKADGKVVRTELDFVKAYLRGSFSESKTAEALLMLRDILSKDIPLEQVAAQIARHVDYNSRVQLVHMLFGVANADGHIPQSEQDMIRHIALLLGLSTIDYDAVLNMYVKDTTSAYKILEVEATASNEEVKKAYRRMAIKFHPDKIAHLGEEFQASAKNKFQHVNEAYNTIKKQRGFN</sequence>
<dbReference type="Pfam" id="PF00226">
    <property type="entry name" value="DnaJ"/>
    <property type="match status" value="1"/>
</dbReference>
<dbReference type="InterPro" id="IPR007791">
    <property type="entry name" value="DjlA_N"/>
</dbReference>
<dbReference type="OrthoDB" id="9779622at2"/>